<dbReference type="InterPro" id="IPR036388">
    <property type="entry name" value="WH-like_DNA-bd_sf"/>
</dbReference>
<dbReference type="InterPro" id="IPR025374">
    <property type="entry name" value="DUF4364"/>
</dbReference>
<dbReference type="EMBL" id="AZTB01000052">
    <property type="protein sequence ID" value="KGG79879.1"/>
    <property type="molecule type" value="Genomic_DNA"/>
</dbReference>
<protein>
    <recommendedName>
        <fullName evidence="3">DUF4364 domain-containing protein</fullName>
    </recommendedName>
</protein>
<evidence type="ECO:0000313" key="1">
    <source>
        <dbReference type="EMBL" id="KGG79879.1"/>
    </source>
</evidence>
<dbReference type="Pfam" id="PF14277">
    <property type="entry name" value="DUF4364"/>
    <property type="match status" value="1"/>
</dbReference>
<evidence type="ECO:0008006" key="3">
    <source>
        <dbReference type="Google" id="ProtNLM"/>
    </source>
</evidence>
<reference evidence="1 2" key="1">
    <citation type="submission" date="2013-12" db="EMBL/GenBank/DDBJ databases">
        <title>Draft genome sequence of Caloranaerobacter sp. H53214.</title>
        <authorList>
            <person name="Jiang L.J."/>
            <person name="Shao Z.Z."/>
            <person name="Long M.N."/>
        </authorList>
    </citation>
    <scope>NUCLEOTIDE SEQUENCE [LARGE SCALE GENOMIC DNA]</scope>
    <source>
        <strain evidence="1 2">H53214</strain>
    </source>
</reference>
<name>A0A096CTJ6_9FIRM</name>
<comment type="caution">
    <text evidence="1">The sequence shown here is derived from an EMBL/GenBank/DDBJ whole genome shotgun (WGS) entry which is preliminary data.</text>
</comment>
<gene>
    <name evidence="1" type="ORF">Y919_09410</name>
</gene>
<sequence>MFVENTKELAQHKLLLLYILDIVEFPMTNSEITQFVLENNYMDNYFMVQQFLSELVSSKFIEITTKDGSEYYHITEKGKNTLNYFIDRIPEKIKLEIDDNYKNKKEEMIKKTQIIGNYYKKNDSEYIVNLKVIEKDITLFNMSLNVVSNKQAKLICNNWKENPQEIYKKILDLLIETKSEVK</sequence>
<accession>A0A096CTJ6</accession>
<dbReference type="Proteomes" id="UP000029622">
    <property type="component" value="Unassembled WGS sequence"/>
</dbReference>
<dbReference type="STRING" id="1156417.Y919_09410"/>
<dbReference type="AlphaFoldDB" id="A0A096CTJ6"/>
<dbReference type="InterPro" id="IPR036390">
    <property type="entry name" value="WH_DNA-bd_sf"/>
</dbReference>
<dbReference type="RefSeq" id="WP_035164211.1">
    <property type="nucleotide sequence ID" value="NZ_AZTB01000052.1"/>
</dbReference>
<evidence type="ECO:0000313" key="2">
    <source>
        <dbReference type="Proteomes" id="UP000029622"/>
    </source>
</evidence>
<dbReference type="SUPFAM" id="SSF46785">
    <property type="entry name" value="Winged helix' DNA-binding domain"/>
    <property type="match status" value="1"/>
</dbReference>
<organism evidence="1 2">
    <name type="scientific">Caloranaerobacter azorensis H53214</name>
    <dbReference type="NCBI Taxonomy" id="1156417"/>
    <lineage>
        <taxon>Bacteria</taxon>
        <taxon>Bacillati</taxon>
        <taxon>Bacillota</taxon>
        <taxon>Tissierellia</taxon>
        <taxon>Tissierellales</taxon>
        <taxon>Thermohalobacteraceae</taxon>
        <taxon>Caloranaerobacter</taxon>
    </lineage>
</organism>
<proteinExistence type="predicted"/>
<dbReference type="Gene3D" id="1.10.10.10">
    <property type="entry name" value="Winged helix-like DNA-binding domain superfamily/Winged helix DNA-binding domain"/>
    <property type="match status" value="1"/>
</dbReference>